<evidence type="ECO:0000313" key="2">
    <source>
        <dbReference type="EMBL" id="QDZ00894.1"/>
    </source>
</evidence>
<sequence>MVDGNGSEASATQAVRAAPRQADTAIEAYCVAGAEAISLYSAFCGEARYAPPQDPRWVGTWAESCKTEIVTAVLESAGRPLLALALEVTMEGPIRVARFVGGTHANGNFPAIAGNTTKHIGEADIRVLLRAIGRERNDIDLVKLERQVGQLAGIANPLLRIGAGPSPNPALAVDLSGGFDAVLSRTSGKRKRKKHRSQTRKFEAAGGFRRVEGQTRAETDRLLDAFFEMKSVRFAAMGIHNVFADAAVQHFFRELFGREAGHVRPGFVLHGLEVGGKLRAVTGSSITEDTIICEFGSIAEDDLAFASPGDFLFFENIREACEMGLAVYDFSVGDEAYKRLWCDIETPHHDVLFPLSAKGHAAALARRTAGTAKRLIKGNPLLWQTVKRLRRSAAGKAAARSAPSKETIGE</sequence>
<dbReference type="GO" id="GO:0016740">
    <property type="term" value="F:transferase activity"/>
    <property type="evidence" value="ECO:0007669"/>
    <property type="project" value="UniProtKB-KW"/>
</dbReference>
<name>A0A5B8KYS9_9HYPH</name>
<dbReference type="InterPro" id="IPR016181">
    <property type="entry name" value="Acyl_CoA_acyltransferase"/>
</dbReference>
<dbReference type="SUPFAM" id="SSF55729">
    <property type="entry name" value="Acyl-CoA N-acyltransferases (Nat)"/>
    <property type="match status" value="1"/>
</dbReference>
<organism evidence="2 3">
    <name type="scientific">Nitratireductor mangrovi</name>
    <dbReference type="NCBI Taxonomy" id="2599600"/>
    <lineage>
        <taxon>Bacteria</taxon>
        <taxon>Pseudomonadati</taxon>
        <taxon>Pseudomonadota</taxon>
        <taxon>Alphaproteobacteria</taxon>
        <taxon>Hyphomicrobiales</taxon>
        <taxon>Phyllobacteriaceae</taxon>
        <taxon>Nitratireductor</taxon>
    </lineage>
</organism>
<dbReference type="EMBL" id="CP042301">
    <property type="protein sequence ID" value="QDZ00894.1"/>
    <property type="molecule type" value="Genomic_DNA"/>
</dbReference>
<evidence type="ECO:0000259" key="1">
    <source>
        <dbReference type="Pfam" id="PF13480"/>
    </source>
</evidence>
<proteinExistence type="predicted"/>
<dbReference type="OrthoDB" id="8193702at2"/>
<dbReference type="RefSeq" id="WP_146299539.1">
    <property type="nucleotide sequence ID" value="NZ_CP042301.2"/>
</dbReference>
<dbReference type="Proteomes" id="UP000321389">
    <property type="component" value="Chromosome"/>
</dbReference>
<evidence type="ECO:0000313" key="3">
    <source>
        <dbReference type="Proteomes" id="UP000321389"/>
    </source>
</evidence>
<dbReference type="InterPro" id="IPR038740">
    <property type="entry name" value="BioF2-like_GNAT_dom"/>
</dbReference>
<gene>
    <name evidence="2" type="ORF">FQ775_11160</name>
</gene>
<reference evidence="2" key="1">
    <citation type="submission" date="2020-04" db="EMBL/GenBank/DDBJ databases">
        <title>Nitratireductor sp. nov. isolated from mangrove soil.</title>
        <authorList>
            <person name="Ye Y."/>
        </authorList>
    </citation>
    <scope>NUCLEOTIDE SEQUENCE</scope>
    <source>
        <strain evidence="2">SY7</strain>
    </source>
</reference>
<accession>A0A5B8KYS9</accession>
<protein>
    <submittedName>
        <fullName evidence="2">GNAT family N-acetyltransferase</fullName>
    </submittedName>
</protein>
<dbReference type="KEGG" id="niy:FQ775_11160"/>
<keyword evidence="3" id="KW-1185">Reference proteome</keyword>
<feature type="domain" description="BioF2-like acetyltransferase" evidence="1">
    <location>
        <begin position="190"/>
        <end position="339"/>
    </location>
</feature>
<dbReference type="Pfam" id="PF13480">
    <property type="entry name" value="Acetyltransf_6"/>
    <property type="match status" value="1"/>
</dbReference>
<dbReference type="AlphaFoldDB" id="A0A5B8KYS9"/>
<dbReference type="Gene3D" id="3.40.630.30">
    <property type="match status" value="1"/>
</dbReference>